<evidence type="ECO:0000256" key="4">
    <source>
        <dbReference type="SAM" id="SignalP"/>
    </source>
</evidence>
<dbReference type="PROSITE" id="PS51450">
    <property type="entry name" value="LRR"/>
    <property type="match status" value="2"/>
</dbReference>
<dbReference type="SMART" id="SM00369">
    <property type="entry name" value="LRR_TYP"/>
    <property type="match status" value="14"/>
</dbReference>
<dbReference type="InterPro" id="IPR001611">
    <property type="entry name" value="Leu-rich_rpt"/>
</dbReference>
<reference evidence="5 6" key="1">
    <citation type="journal article" date="2007" name="Nature">
        <title>Evolution of genes and genomes on the Drosophila phylogeny.</title>
        <authorList>
            <consortium name="Drosophila 12 Genomes Consortium"/>
            <person name="Clark A.G."/>
            <person name="Eisen M.B."/>
            <person name="Smith D.R."/>
            <person name="Bergman C.M."/>
            <person name="Oliver B."/>
            <person name="Markow T.A."/>
            <person name="Kaufman T.C."/>
            <person name="Kellis M."/>
            <person name="Gelbart W."/>
            <person name="Iyer V.N."/>
            <person name="Pollard D.A."/>
            <person name="Sackton T.B."/>
            <person name="Larracuente A.M."/>
            <person name="Singh N.D."/>
            <person name="Abad J.P."/>
            <person name="Abt D.N."/>
            <person name="Adryan B."/>
            <person name="Aguade M."/>
            <person name="Akashi H."/>
            <person name="Anderson W.W."/>
            <person name="Aquadro C.F."/>
            <person name="Ardell D.H."/>
            <person name="Arguello R."/>
            <person name="Artieri C.G."/>
            <person name="Barbash D.A."/>
            <person name="Barker D."/>
            <person name="Barsanti P."/>
            <person name="Batterham P."/>
            <person name="Batzoglou S."/>
            <person name="Begun D."/>
            <person name="Bhutkar A."/>
            <person name="Blanco E."/>
            <person name="Bosak S.A."/>
            <person name="Bradley R.K."/>
            <person name="Brand A.D."/>
            <person name="Brent M.R."/>
            <person name="Brooks A.N."/>
            <person name="Brown R.H."/>
            <person name="Butlin R.K."/>
            <person name="Caggese C."/>
            <person name="Calvi B.R."/>
            <person name="Bernardo de Carvalho A."/>
            <person name="Caspi A."/>
            <person name="Castrezana S."/>
            <person name="Celniker S.E."/>
            <person name="Chang J.L."/>
            <person name="Chapple C."/>
            <person name="Chatterji S."/>
            <person name="Chinwalla A."/>
            <person name="Civetta A."/>
            <person name="Clifton S.W."/>
            <person name="Comeron J.M."/>
            <person name="Costello J.C."/>
            <person name="Coyne J.A."/>
            <person name="Daub J."/>
            <person name="David R.G."/>
            <person name="Delcher A.L."/>
            <person name="Delehaunty K."/>
            <person name="Do C.B."/>
            <person name="Ebling H."/>
            <person name="Edwards K."/>
            <person name="Eickbush T."/>
            <person name="Evans J.D."/>
            <person name="Filipski A."/>
            <person name="Findeiss S."/>
            <person name="Freyhult E."/>
            <person name="Fulton L."/>
            <person name="Fulton R."/>
            <person name="Garcia A.C."/>
            <person name="Gardiner A."/>
            <person name="Garfield D.A."/>
            <person name="Garvin B.E."/>
            <person name="Gibson G."/>
            <person name="Gilbert D."/>
            <person name="Gnerre S."/>
            <person name="Godfrey J."/>
            <person name="Good R."/>
            <person name="Gotea V."/>
            <person name="Gravely B."/>
            <person name="Greenberg A.J."/>
            <person name="Griffiths-Jones S."/>
            <person name="Gross S."/>
            <person name="Guigo R."/>
            <person name="Gustafson E.A."/>
            <person name="Haerty W."/>
            <person name="Hahn M.W."/>
            <person name="Halligan D.L."/>
            <person name="Halpern A.L."/>
            <person name="Halter G.M."/>
            <person name="Han M.V."/>
            <person name="Heger A."/>
            <person name="Hillier L."/>
            <person name="Hinrichs A.S."/>
            <person name="Holmes I."/>
            <person name="Hoskins R.A."/>
            <person name="Hubisz M.J."/>
            <person name="Hultmark D."/>
            <person name="Huntley M.A."/>
            <person name="Jaffe D.B."/>
            <person name="Jagadeeshan S."/>
            <person name="Jeck W.R."/>
            <person name="Johnson J."/>
            <person name="Jones C.D."/>
            <person name="Jordan W.C."/>
            <person name="Karpen G.H."/>
            <person name="Kataoka E."/>
            <person name="Keightley P.D."/>
            <person name="Kheradpour P."/>
            <person name="Kirkness E.F."/>
            <person name="Koerich L.B."/>
            <person name="Kristiansen K."/>
            <person name="Kudrna D."/>
            <person name="Kulathinal R.J."/>
            <person name="Kumar S."/>
            <person name="Kwok R."/>
            <person name="Lander E."/>
            <person name="Langley C.H."/>
            <person name="Lapoint R."/>
            <person name="Lazzaro B.P."/>
            <person name="Lee S.J."/>
            <person name="Levesque L."/>
            <person name="Li R."/>
            <person name="Lin C.F."/>
            <person name="Lin M.F."/>
            <person name="Lindblad-Toh K."/>
            <person name="Llopart A."/>
            <person name="Long M."/>
            <person name="Low L."/>
            <person name="Lozovsky E."/>
            <person name="Lu J."/>
            <person name="Luo M."/>
            <person name="Machado C.A."/>
            <person name="Makalowski W."/>
            <person name="Marzo M."/>
            <person name="Matsuda M."/>
            <person name="Matzkin L."/>
            <person name="McAllister B."/>
            <person name="McBride C.S."/>
            <person name="McKernan B."/>
            <person name="McKernan K."/>
            <person name="Mendez-Lago M."/>
            <person name="Minx P."/>
            <person name="Mollenhauer M.U."/>
            <person name="Montooth K."/>
            <person name="Mount S.M."/>
            <person name="Mu X."/>
            <person name="Myers E."/>
            <person name="Negre B."/>
            <person name="Newfeld S."/>
            <person name="Nielsen R."/>
            <person name="Noor M.A."/>
            <person name="O'Grady P."/>
            <person name="Pachter L."/>
            <person name="Papaceit M."/>
            <person name="Parisi M.J."/>
            <person name="Parisi M."/>
            <person name="Parts L."/>
            <person name="Pedersen J.S."/>
            <person name="Pesole G."/>
            <person name="Phillippy A.M."/>
            <person name="Ponting C.P."/>
            <person name="Pop M."/>
            <person name="Porcelli D."/>
            <person name="Powell J.R."/>
            <person name="Prohaska S."/>
            <person name="Pruitt K."/>
            <person name="Puig M."/>
            <person name="Quesneville H."/>
            <person name="Ram K.R."/>
            <person name="Rand D."/>
            <person name="Rasmussen M.D."/>
            <person name="Reed L.K."/>
            <person name="Reenan R."/>
            <person name="Reily A."/>
            <person name="Remington K.A."/>
            <person name="Rieger T.T."/>
            <person name="Ritchie M.G."/>
            <person name="Robin C."/>
            <person name="Rogers Y.H."/>
            <person name="Rohde C."/>
            <person name="Rozas J."/>
            <person name="Rubenfield M.J."/>
            <person name="Ruiz A."/>
            <person name="Russo S."/>
            <person name="Salzberg S.L."/>
            <person name="Sanchez-Gracia A."/>
            <person name="Saranga D.J."/>
            <person name="Sato H."/>
            <person name="Schaeffer S.W."/>
            <person name="Schatz M.C."/>
            <person name="Schlenke T."/>
            <person name="Schwartz R."/>
            <person name="Segarra C."/>
            <person name="Singh R.S."/>
            <person name="Sirot L."/>
            <person name="Sirota M."/>
            <person name="Sisneros N.B."/>
            <person name="Smith C.D."/>
            <person name="Smith T.F."/>
            <person name="Spieth J."/>
            <person name="Stage D.E."/>
            <person name="Stark A."/>
            <person name="Stephan W."/>
            <person name="Strausberg R.L."/>
            <person name="Strempel S."/>
            <person name="Sturgill D."/>
            <person name="Sutton G."/>
            <person name="Sutton G.G."/>
            <person name="Tao W."/>
            <person name="Teichmann S."/>
            <person name="Tobari Y.N."/>
            <person name="Tomimura Y."/>
            <person name="Tsolas J.M."/>
            <person name="Valente V.L."/>
            <person name="Venter E."/>
            <person name="Venter J.C."/>
            <person name="Vicario S."/>
            <person name="Vieira F.G."/>
            <person name="Vilella A.J."/>
            <person name="Villasante A."/>
            <person name="Walenz B."/>
            <person name="Wang J."/>
            <person name="Wasserman M."/>
            <person name="Watts T."/>
            <person name="Wilson D."/>
            <person name="Wilson R.K."/>
            <person name="Wing R.A."/>
            <person name="Wolfner M.F."/>
            <person name="Wong A."/>
            <person name="Wong G.K."/>
            <person name="Wu C.I."/>
            <person name="Wu G."/>
            <person name="Yamamoto D."/>
            <person name="Yang H.P."/>
            <person name="Yang S.P."/>
            <person name="Yorke J.A."/>
            <person name="Yoshida K."/>
            <person name="Zdobnov E."/>
            <person name="Zhang P."/>
            <person name="Zhang Y."/>
            <person name="Zimin A.V."/>
            <person name="Baldwin J."/>
            <person name="Abdouelleil A."/>
            <person name="Abdulkadir J."/>
            <person name="Abebe A."/>
            <person name="Abera B."/>
            <person name="Abreu J."/>
            <person name="Acer S.C."/>
            <person name="Aftuck L."/>
            <person name="Alexander A."/>
            <person name="An P."/>
            <person name="Anderson E."/>
            <person name="Anderson S."/>
            <person name="Arachi H."/>
            <person name="Azer M."/>
            <person name="Bachantsang P."/>
            <person name="Barry A."/>
            <person name="Bayul T."/>
            <person name="Berlin A."/>
            <person name="Bessette D."/>
            <person name="Bloom T."/>
            <person name="Blye J."/>
            <person name="Boguslavskiy L."/>
            <person name="Bonnet C."/>
            <person name="Boukhgalter B."/>
            <person name="Bourzgui I."/>
            <person name="Brown A."/>
            <person name="Cahill P."/>
            <person name="Channer S."/>
            <person name="Cheshatsang Y."/>
            <person name="Chuda L."/>
            <person name="Citroen M."/>
            <person name="Collymore A."/>
            <person name="Cooke P."/>
            <person name="Costello M."/>
            <person name="D'Aco K."/>
            <person name="Daza R."/>
            <person name="De Haan G."/>
            <person name="DeGray S."/>
            <person name="DeMaso C."/>
            <person name="Dhargay N."/>
            <person name="Dooley K."/>
            <person name="Dooley E."/>
            <person name="Doricent M."/>
            <person name="Dorje P."/>
            <person name="Dorjee K."/>
            <person name="Dupes A."/>
            <person name="Elong R."/>
            <person name="Falk J."/>
            <person name="Farina A."/>
            <person name="Faro S."/>
            <person name="Ferguson D."/>
            <person name="Fisher S."/>
            <person name="Foley C.D."/>
            <person name="Franke A."/>
            <person name="Friedrich D."/>
            <person name="Gadbois L."/>
            <person name="Gearin G."/>
            <person name="Gearin C.R."/>
            <person name="Giannoukos G."/>
            <person name="Goode T."/>
            <person name="Graham J."/>
            <person name="Grandbois E."/>
            <person name="Grewal S."/>
            <person name="Gyaltsen K."/>
            <person name="Hafez N."/>
            <person name="Hagos B."/>
            <person name="Hall J."/>
            <person name="Henson C."/>
            <person name="Hollinger A."/>
            <person name="Honan T."/>
            <person name="Huard M.D."/>
            <person name="Hughes L."/>
            <person name="Hurhula B."/>
            <person name="Husby M.E."/>
            <person name="Kamat A."/>
            <person name="Kanga B."/>
            <person name="Kashin S."/>
            <person name="Khazanovich D."/>
            <person name="Kisner P."/>
            <person name="Lance K."/>
            <person name="Lara M."/>
            <person name="Lee W."/>
            <person name="Lennon N."/>
            <person name="Letendre F."/>
            <person name="LeVine R."/>
            <person name="Lipovsky A."/>
            <person name="Liu X."/>
            <person name="Liu J."/>
            <person name="Liu S."/>
            <person name="Lokyitsang T."/>
            <person name="Lokyitsang Y."/>
            <person name="Lubonja R."/>
            <person name="Lui A."/>
            <person name="MacDonald P."/>
            <person name="Magnisalis V."/>
            <person name="Maru K."/>
            <person name="Matthews C."/>
            <person name="McCusker W."/>
            <person name="McDonough S."/>
            <person name="Mehta T."/>
            <person name="Meldrim J."/>
            <person name="Meneus L."/>
            <person name="Mihai O."/>
            <person name="Mihalev A."/>
            <person name="Mihova T."/>
            <person name="Mittelman R."/>
            <person name="Mlenga V."/>
            <person name="Montmayeur A."/>
            <person name="Mulrain L."/>
            <person name="Navidi A."/>
            <person name="Naylor J."/>
            <person name="Negash T."/>
            <person name="Nguyen T."/>
            <person name="Nguyen N."/>
            <person name="Nicol R."/>
            <person name="Norbu C."/>
            <person name="Norbu N."/>
            <person name="Novod N."/>
            <person name="O'Neill B."/>
            <person name="Osman S."/>
            <person name="Markiewicz E."/>
            <person name="Oyono O.L."/>
            <person name="Patti C."/>
            <person name="Phunkhang P."/>
            <person name="Pierre F."/>
            <person name="Priest M."/>
            <person name="Raghuraman S."/>
            <person name="Rege F."/>
            <person name="Reyes R."/>
            <person name="Rise C."/>
            <person name="Rogov P."/>
            <person name="Ross K."/>
            <person name="Ryan E."/>
            <person name="Settipalli S."/>
            <person name="Shea T."/>
            <person name="Sherpa N."/>
            <person name="Shi L."/>
            <person name="Shih D."/>
            <person name="Sparrow T."/>
            <person name="Spaulding J."/>
            <person name="Stalker J."/>
            <person name="Stange-Thomann N."/>
            <person name="Stavropoulos S."/>
            <person name="Stone C."/>
            <person name="Strader C."/>
            <person name="Tesfaye S."/>
            <person name="Thomson T."/>
            <person name="Thoulutsang Y."/>
            <person name="Thoulutsang D."/>
            <person name="Topham K."/>
            <person name="Topping I."/>
            <person name="Tsamla T."/>
            <person name="Vassiliev H."/>
            <person name="Vo A."/>
            <person name="Wangchuk T."/>
            <person name="Wangdi T."/>
            <person name="Weiand M."/>
            <person name="Wilkinson J."/>
            <person name="Wilson A."/>
            <person name="Yadav S."/>
            <person name="Young G."/>
            <person name="Yu Q."/>
            <person name="Zembek L."/>
            <person name="Zhong D."/>
            <person name="Zimmer A."/>
            <person name="Zwirko Z."/>
            <person name="Jaffe D.B."/>
            <person name="Alvarez P."/>
            <person name="Brockman W."/>
            <person name="Butler J."/>
            <person name="Chin C."/>
            <person name="Gnerre S."/>
            <person name="Grabherr M."/>
            <person name="Kleber M."/>
            <person name="Mauceli E."/>
            <person name="MacCallum I."/>
        </authorList>
    </citation>
    <scope>NUCLEOTIDE SEQUENCE [LARGE SCALE GENOMIC DNA]</scope>
    <source>
        <strain evidence="6">Tucson 15010-1051.87</strain>
    </source>
</reference>
<dbReference type="PhylomeDB" id="B4LGA5"/>
<keyword evidence="3" id="KW-0677">Repeat</keyword>
<dbReference type="eggNOG" id="KOG0619">
    <property type="taxonomic scope" value="Eukaryota"/>
</dbReference>
<dbReference type="PRINTS" id="PR00019">
    <property type="entry name" value="LEURICHRPT"/>
</dbReference>
<dbReference type="OMA" id="TFLHTQN"/>
<evidence type="ECO:0000256" key="3">
    <source>
        <dbReference type="ARBA" id="ARBA00022737"/>
    </source>
</evidence>
<dbReference type="InParanoid" id="B4LGA5"/>
<dbReference type="EMBL" id="CH940647">
    <property type="protein sequence ID" value="EDW69413.1"/>
    <property type="molecule type" value="Genomic_DNA"/>
</dbReference>
<dbReference type="Gene3D" id="3.80.10.10">
    <property type="entry name" value="Ribonuclease Inhibitor"/>
    <property type="match status" value="3"/>
</dbReference>
<dbReference type="Pfam" id="PF13855">
    <property type="entry name" value="LRR_8"/>
    <property type="match status" value="4"/>
</dbReference>
<feature type="signal peptide" evidence="4">
    <location>
        <begin position="1"/>
        <end position="26"/>
    </location>
</feature>
<evidence type="ECO:0000256" key="2">
    <source>
        <dbReference type="ARBA" id="ARBA00022729"/>
    </source>
</evidence>
<dbReference type="SMR" id="B4LGA5"/>
<proteinExistence type="predicted"/>
<dbReference type="KEGG" id="dvi:6622044"/>
<organism evidence="5 6">
    <name type="scientific">Drosophila virilis</name>
    <name type="common">Fruit fly</name>
    <dbReference type="NCBI Taxonomy" id="7244"/>
    <lineage>
        <taxon>Eukaryota</taxon>
        <taxon>Metazoa</taxon>
        <taxon>Ecdysozoa</taxon>
        <taxon>Arthropoda</taxon>
        <taxon>Hexapoda</taxon>
        <taxon>Insecta</taxon>
        <taxon>Pterygota</taxon>
        <taxon>Neoptera</taxon>
        <taxon>Endopterygota</taxon>
        <taxon>Diptera</taxon>
        <taxon>Brachycera</taxon>
        <taxon>Muscomorpha</taxon>
        <taxon>Ephydroidea</taxon>
        <taxon>Drosophilidae</taxon>
        <taxon>Drosophila</taxon>
    </lineage>
</organism>
<gene>
    <name evidence="5" type="primary">Dvir\GJ13222</name>
    <name evidence="5" type="ORF">Dvir_GJ13222</name>
</gene>
<feature type="chain" id="PRO_5002816000" description="LRRCT domain-containing protein" evidence="4">
    <location>
        <begin position="27"/>
        <end position="553"/>
    </location>
</feature>
<name>B4LGA5_DROVI</name>
<keyword evidence="6" id="KW-1185">Reference proteome</keyword>
<evidence type="ECO:0008006" key="7">
    <source>
        <dbReference type="Google" id="ProtNLM"/>
    </source>
</evidence>
<dbReference type="STRING" id="7244.B4LGA5"/>
<evidence type="ECO:0000313" key="6">
    <source>
        <dbReference type="Proteomes" id="UP000008792"/>
    </source>
</evidence>
<dbReference type="PANTHER" id="PTHR24373">
    <property type="entry name" value="SLIT RELATED LEUCINE-RICH REPEAT NEURONAL PROTEIN"/>
    <property type="match status" value="1"/>
</dbReference>
<accession>B4LGA5</accession>
<dbReference type="Proteomes" id="UP000008792">
    <property type="component" value="Unassembled WGS sequence"/>
</dbReference>
<dbReference type="SUPFAM" id="SSF52058">
    <property type="entry name" value="L domain-like"/>
    <property type="match status" value="2"/>
</dbReference>
<sequence length="553" mass="62357">MSPNAKQFWTWSVLWLLCWAVPRALAQLCEAQGWRSFECRELGSLQELINEKALPTDSWHRLSIRNEHTELSIGTDEDAQSLASLLHLDLSHVQQLQLQRAGFSMLPQLQQLNISGCALEQLLDTHFAANTRLQLLDASHNELTTLTKHLFGKLRTLIYANFTHNALTHFELPHMPMLQQLQLDHNHLINVSLGACPHLQQLSLNGNLLDQLNATSFRELPGLVDLQLGENSLKTIGKDTFQPLRQLRSLNLSHNELDALRPQVFGSAVGQLIALQQLDLSGNNIRLLFDNQFRMLGKLQLLDISQNSIASLSAAHFAGLHSLRKLYLQSNDILEIKPDTFAGLEDLDTLDLSHNNLEYLDEKAFGSMAMSRLRKLNLNANSLKRLHALAFSSLPFVEYLSLGNNQLGRLDVLMFAPMRHLQKLHLGHNELTEISPTVLESLSSVVELLIDNNKLTFLPDLNGTLANLKRVAIEGNPWQCACFTQLERWLQAKHVTYVREGTGYYSGEKPLCVVTAVEYCVQTLPKDQHQDVVDEFEERLQSGRSLDGSSDED</sequence>
<evidence type="ECO:0000313" key="5">
    <source>
        <dbReference type="EMBL" id="EDW69413.1"/>
    </source>
</evidence>
<dbReference type="OrthoDB" id="676979at2759"/>
<dbReference type="InterPro" id="IPR032675">
    <property type="entry name" value="LRR_dom_sf"/>
</dbReference>
<keyword evidence="2 4" id="KW-0732">Signal</keyword>
<dbReference type="AlphaFoldDB" id="B4LGA5"/>
<dbReference type="HOGENOM" id="CLU_000288_18_6_1"/>
<evidence type="ECO:0000256" key="1">
    <source>
        <dbReference type="ARBA" id="ARBA00022614"/>
    </source>
</evidence>
<dbReference type="Pfam" id="PF00560">
    <property type="entry name" value="LRR_1"/>
    <property type="match status" value="1"/>
</dbReference>
<keyword evidence="1" id="KW-0433">Leucine-rich repeat</keyword>
<protein>
    <recommendedName>
        <fullName evidence="7">LRRCT domain-containing protein</fullName>
    </recommendedName>
</protein>
<dbReference type="InterPro" id="IPR003591">
    <property type="entry name" value="Leu-rich_rpt_typical-subtyp"/>
</dbReference>
<dbReference type="PANTHER" id="PTHR24373:SF275">
    <property type="entry name" value="TIR DOMAIN-CONTAINING PROTEIN"/>
    <property type="match status" value="1"/>
</dbReference>
<dbReference type="InterPro" id="IPR050328">
    <property type="entry name" value="Dev_Immune_Receptor"/>
</dbReference>